<dbReference type="AlphaFoldDB" id="A0A6C0BM86"/>
<sequence>MTGTVECRRYPWLFKQNSTPRTLRLGDNASSEEITSQDSMVTGLSTMLESFRGQGVNVINVMSMVSSLSKLADNMTHTISLRPFNDERITAEDVITLMISHGYVLNERDVSDIARCMRISEISKLVRDDRFIYKIDINELRHNPDLCNETSKLIHQERLKLPGEAKITSYWSLHKISKHIHVSEILKYAYLKWNADRIEHNPTVTLKDLKELRRIDELWRYESVIRRMTCEDVMDMMIQGEINELLWKQLSRSMHIDEIMRADDELAMLGLDPRWTSHVWFNSSIREEHIPFLTSISNPPRAHILSRLDDIDLSELMGWEIDVISSGPEGIKMLDLPVSSLPVHRSVLYRVYRYVNIDQVDMTKASHQEYFRKILTRHDITEQQVRRIISTCPSDVLPKLSKPRSLPLSVTFELFKDVTYQELQSMTHIELDQLHTYPCKFDLDQSIANMNELIDHQLDIPSICMNPKIPIDFIMSRVNLNDIPDIYLNRIFTCIHPGELLKISDRLPRYILNRRRDDASITEAMIDACPDTISAIRLLYPWLFYKIYNDNGSINVSDINILFKTMRYNGIVADYNRLRALGREDIVVRSFKPMSIVDRFHDLDIIAL</sequence>
<protein>
    <submittedName>
        <fullName evidence="1">Uncharacterized protein</fullName>
    </submittedName>
</protein>
<proteinExistence type="predicted"/>
<dbReference type="EMBL" id="MN739197">
    <property type="protein sequence ID" value="QHS93132.1"/>
    <property type="molecule type" value="Genomic_DNA"/>
</dbReference>
<name>A0A6C0BM86_9ZZZZ</name>
<organism evidence="1">
    <name type="scientific">viral metagenome</name>
    <dbReference type="NCBI Taxonomy" id="1070528"/>
    <lineage>
        <taxon>unclassified sequences</taxon>
        <taxon>metagenomes</taxon>
        <taxon>organismal metagenomes</taxon>
    </lineage>
</organism>
<reference evidence="1" key="1">
    <citation type="journal article" date="2020" name="Nature">
        <title>Giant virus diversity and host interactions through global metagenomics.</title>
        <authorList>
            <person name="Schulz F."/>
            <person name="Roux S."/>
            <person name="Paez-Espino D."/>
            <person name="Jungbluth S."/>
            <person name="Walsh D.A."/>
            <person name="Denef V.J."/>
            <person name="McMahon K.D."/>
            <person name="Konstantinidis K.T."/>
            <person name="Eloe-Fadrosh E.A."/>
            <person name="Kyrpides N.C."/>
            <person name="Woyke T."/>
        </authorList>
    </citation>
    <scope>NUCLEOTIDE SEQUENCE</scope>
    <source>
        <strain evidence="1">GVMAG-M-3300017651-5</strain>
    </source>
</reference>
<evidence type="ECO:0000313" key="1">
    <source>
        <dbReference type="EMBL" id="QHS93132.1"/>
    </source>
</evidence>
<accession>A0A6C0BM86</accession>